<reference evidence="1" key="1">
    <citation type="journal article" date="2012" name="PLoS ONE">
        <title>Gene sets for utilization of primary and secondary nutrition supplies in the distal gut of endangered iberian lynx.</title>
        <authorList>
            <person name="Alcaide M."/>
            <person name="Messina E."/>
            <person name="Richter M."/>
            <person name="Bargiela R."/>
            <person name="Peplies J."/>
            <person name="Huws S.A."/>
            <person name="Newbold C.J."/>
            <person name="Golyshin P.N."/>
            <person name="Simon M.A."/>
            <person name="Lopez G."/>
            <person name="Yakimov M.M."/>
            <person name="Ferrer M."/>
        </authorList>
    </citation>
    <scope>NUCLEOTIDE SEQUENCE</scope>
</reference>
<name>J9G0P4_9ZZZZ</name>
<proteinExistence type="predicted"/>
<dbReference type="AlphaFoldDB" id="J9G0P4"/>
<sequence length="186" mass="20842">FADTEYYIKENSVNPEQFDTRFNGLRYENRLGVSGVGVYGKFGILVTPGAGFRLGAAIQTPTILDISENWSANAEQHVNANPANKKSGNAATPDFSYNYRLRTPMSFNVGAAWTFSKFGLISLDYEMCNYKSMMFKSRGITQDEFDYVNGEIKEFMGTSHELRAGLEIKPVESFAIRLGYNYTTSP</sequence>
<dbReference type="SUPFAM" id="SSF56935">
    <property type="entry name" value="Porins"/>
    <property type="match status" value="1"/>
</dbReference>
<feature type="non-terminal residue" evidence="1">
    <location>
        <position position="1"/>
    </location>
</feature>
<organism evidence="1">
    <name type="scientific">gut metagenome</name>
    <dbReference type="NCBI Taxonomy" id="749906"/>
    <lineage>
        <taxon>unclassified sequences</taxon>
        <taxon>metagenomes</taxon>
        <taxon>organismal metagenomes</taxon>
    </lineage>
</organism>
<evidence type="ECO:0000313" key="1">
    <source>
        <dbReference type="EMBL" id="EJW93129.1"/>
    </source>
</evidence>
<accession>J9G0P4</accession>
<protein>
    <submittedName>
        <fullName evidence="1">Membrane protein involved in aromatic hydrocarbon degradation</fullName>
    </submittedName>
</protein>
<dbReference type="Gene3D" id="2.40.160.60">
    <property type="entry name" value="Outer membrane protein transport protein (OMPP1/FadL/TodX)"/>
    <property type="match status" value="1"/>
</dbReference>
<feature type="non-terminal residue" evidence="1">
    <location>
        <position position="186"/>
    </location>
</feature>
<dbReference type="EMBL" id="AMCI01007152">
    <property type="protein sequence ID" value="EJW93129.1"/>
    <property type="molecule type" value="Genomic_DNA"/>
</dbReference>
<gene>
    <name evidence="1" type="ORF">EVA_18764</name>
</gene>
<comment type="caution">
    <text evidence="1">The sequence shown here is derived from an EMBL/GenBank/DDBJ whole genome shotgun (WGS) entry which is preliminary data.</text>
</comment>